<gene>
    <name evidence="1" type="ORF">K491DRAFT_322884</name>
</gene>
<accession>A0A6A6TCF2</accession>
<dbReference type="EMBL" id="MU004324">
    <property type="protein sequence ID" value="KAF2657500.1"/>
    <property type="molecule type" value="Genomic_DNA"/>
</dbReference>
<proteinExistence type="predicted"/>
<organism evidence="1 2">
    <name type="scientific">Lophiostoma macrostomum CBS 122681</name>
    <dbReference type="NCBI Taxonomy" id="1314788"/>
    <lineage>
        <taxon>Eukaryota</taxon>
        <taxon>Fungi</taxon>
        <taxon>Dikarya</taxon>
        <taxon>Ascomycota</taxon>
        <taxon>Pezizomycotina</taxon>
        <taxon>Dothideomycetes</taxon>
        <taxon>Pleosporomycetidae</taxon>
        <taxon>Pleosporales</taxon>
        <taxon>Lophiostomataceae</taxon>
        <taxon>Lophiostoma</taxon>
    </lineage>
</organism>
<dbReference type="Proteomes" id="UP000799324">
    <property type="component" value="Unassembled WGS sequence"/>
</dbReference>
<evidence type="ECO:0000313" key="1">
    <source>
        <dbReference type="EMBL" id="KAF2657500.1"/>
    </source>
</evidence>
<reference evidence="1" key="1">
    <citation type="journal article" date="2020" name="Stud. Mycol.">
        <title>101 Dothideomycetes genomes: a test case for predicting lifestyles and emergence of pathogens.</title>
        <authorList>
            <person name="Haridas S."/>
            <person name="Albert R."/>
            <person name="Binder M."/>
            <person name="Bloem J."/>
            <person name="Labutti K."/>
            <person name="Salamov A."/>
            <person name="Andreopoulos B."/>
            <person name="Baker S."/>
            <person name="Barry K."/>
            <person name="Bills G."/>
            <person name="Bluhm B."/>
            <person name="Cannon C."/>
            <person name="Castanera R."/>
            <person name="Culley D."/>
            <person name="Daum C."/>
            <person name="Ezra D."/>
            <person name="Gonzalez J."/>
            <person name="Henrissat B."/>
            <person name="Kuo A."/>
            <person name="Liang C."/>
            <person name="Lipzen A."/>
            <person name="Lutzoni F."/>
            <person name="Magnuson J."/>
            <person name="Mondo S."/>
            <person name="Nolan M."/>
            <person name="Ohm R."/>
            <person name="Pangilinan J."/>
            <person name="Park H.-J."/>
            <person name="Ramirez L."/>
            <person name="Alfaro M."/>
            <person name="Sun H."/>
            <person name="Tritt A."/>
            <person name="Yoshinaga Y."/>
            <person name="Zwiers L.-H."/>
            <person name="Turgeon B."/>
            <person name="Goodwin S."/>
            <person name="Spatafora J."/>
            <person name="Crous P."/>
            <person name="Grigoriev I."/>
        </authorList>
    </citation>
    <scope>NUCLEOTIDE SEQUENCE</scope>
    <source>
        <strain evidence="1">CBS 122681</strain>
    </source>
</reference>
<dbReference type="AlphaFoldDB" id="A0A6A6TCF2"/>
<sequence>MYRGYHTRSLFGKAWNPSCCVRTVGLQASRYGFLFLTTTLPNGRTPGPLFPSVVGCTHCGRASLETAPGPERRLVRVLEGSGWGPGRYDIRFAVLDAHIARLFSSPSGALGAFPRLRVKTGACAEGWPGGRQLEAPVLSLWSEDGAVLPRQPWSLYRDLPHGAMSSLSPLHQHRPSWRGRLPRASTALRPARSVDKSVASSSIVRLALAGSHPFHLTDHGHALR</sequence>
<protein>
    <submittedName>
        <fullName evidence="1">Uncharacterized protein</fullName>
    </submittedName>
</protein>
<keyword evidence="2" id="KW-1185">Reference proteome</keyword>
<evidence type="ECO:0000313" key="2">
    <source>
        <dbReference type="Proteomes" id="UP000799324"/>
    </source>
</evidence>
<name>A0A6A6TCF2_9PLEO</name>